<comment type="caution">
    <text evidence="2">The sequence shown here is derived from an EMBL/GenBank/DDBJ whole genome shotgun (WGS) entry which is preliminary data.</text>
</comment>
<evidence type="ECO:0000313" key="3">
    <source>
        <dbReference type="Proteomes" id="UP001189429"/>
    </source>
</evidence>
<evidence type="ECO:0000313" key="2">
    <source>
        <dbReference type="EMBL" id="CAK0911702.1"/>
    </source>
</evidence>
<feature type="region of interest" description="Disordered" evidence="1">
    <location>
        <begin position="1"/>
        <end position="20"/>
    </location>
</feature>
<name>A0ABN9YJ17_9DINO</name>
<reference evidence="2" key="1">
    <citation type="submission" date="2023-10" db="EMBL/GenBank/DDBJ databases">
        <authorList>
            <person name="Chen Y."/>
            <person name="Shah S."/>
            <person name="Dougan E. K."/>
            <person name="Thang M."/>
            <person name="Chan C."/>
        </authorList>
    </citation>
    <scope>NUCLEOTIDE SEQUENCE [LARGE SCALE GENOMIC DNA]</scope>
</reference>
<proteinExistence type="predicted"/>
<gene>
    <name evidence="2" type="ORF">PCOR1329_LOCUS85484</name>
</gene>
<protein>
    <submittedName>
        <fullName evidence="2">Uncharacterized protein</fullName>
    </submittedName>
</protein>
<keyword evidence="3" id="KW-1185">Reference proteome</keyword>
<organism evidence="2 3">
    <name type="scientific">Prorocentrum cordatum</name>
    <dbReference type="NCBI Taxonomy" id="2364126"/>
    <lineage>
        <taxon>Eukaryota</taxon>
        <taxon>Sar</taxon>
        <taxon>Alveolata</taxon>
        <taxon>Dinophyceae</taxon>
        <taxon>Prorocentrales</taxon>
        <taxon>Prorocentraceae</taxon>
        <taxon>Prorocentrum</taxon>
    </lineage>
</organism>
<feature type="region of interest" description="Disordered" evidence="1">
    <location>
        <begin position="25"/>
        <end position="47"/>
    </location>
</feature>
<feature type="non-terminal residue" evidence="2">
    <location>
        <position position="95"/>
    </location>
</feature>
<dbReference type="Proteomes" id="UP001189429">
    <property type="component" value="Unassembled WGS sequence"/>
</dbReference>
<dbReference type="EMBL" id="CAUYUJ010022623">
    <property type="protein sequence ID" value="CAK0911702.1"/>
    <property type="molecule type" value="Genomic_DNA"/>
</dbReference>
<accession>A0ABN9YJ17</accession>
<evidence type="ECO:0000256" key="1">
    <source>
        <dbReference type="SAM" id="MobiDB-lite"/>
    </source>
</evidence>
<feature type="region of interest" description="Disordered" evidence="1">
    <location>
        <begin position="60"/>
        <end position="95"/>
    </location>
</feature>
<feature type="compositionally biased region" description="Basic residues" evidence="1">
    <location>
        <begin position="72"/>
        <end position="85"/>
    </location>
</feature>
<feature type="non-terminal residue" evidence="2">
    <location>
        <position position="1"/>
    </location>
</feature>
<sequence>SLAAPCGASRCRPRHRAGRRAAALLRRGRRRQAREQRRLPQSLGPVLRAVPRGGGLLQAACGRDALPSPAGRVRKRARAQRRSERRHGSSAAPVV</sequence>